<evidence type="ECO:0000313" key="4">
    <source>
        <dbReference type="Proteomes" id="UP000009192"/>
    </source>
</evidence>
<gene>
    <name evidence="3" type="primary">Dmoj\GI26158</name>
    <name evidence="3" type="ORF">Dmoj_GI26158</name>
</gene>
<reference evidence="3 4" key="1">
    <citation type="journal article" date="2007" name="Nature">
        <title>Evolution of genes and genomes on the Drosophila phylogeny.</title>
        <authorList>
            <consortium name="Drosophila 12 Genomes Consortium"/>
            <person name="Clark A.G."/>
            <person name="Eisen M.B."/>
            <person name="Smith D.R."/>
            <person name="Bergman C.M."/>
            <person name="Oliver B."/>
            <person name="Markow T.A."/>
            <person name="Kaufman T.C."/>
            <person name="Kellis M."/>
            <person name="Gelbart W."/>
            <person name="Iyer V.N."/>
            <person name="Pollard D.A."/>
            <person name="Sackton T.B."/>
            <person name="Larracuente A.M."/>
            <person name="Singh N.D."/>
            <person name="Abad J.P."/>
            <person name="Abt D.N."/>
            <person name="Adryan B."/>
            <person name="Aguade M."/>
            <person name="Akashi H."/>
            <person name="Anderson W.W."/>
            <person name="Aquadro C.F."/>
            <person name="Ardell D.H."/>
            <person name="Arguello R."/>
            <person name="Artieri C.G."/>
            <person name="Barbash D.A."/>
            <person name="Barker D."/>
            <person name="Barsanti P."/>
            <person name="Batterham P."/>
            <person name="Batzoglou S."/>
            <person name="Begun D."/>
            <person name="Bhutkar A."/>
            <person name="Blanco E."/>
            <person name="Bosak S.A."/>
            <person name="Bradley R.K."/>
            <person name="Brand A.D."/>
            <person name="Brent M.R."/>
            <person name="Brooks A.N."/>
            <person name="Brown R.H."/>
            <person name="Butlin R.K."/>
            <person name="Caggese C."/>
            <person name="Calvi B.R."/>
            <person name="Bernardo de Carvalho A."/>
            <person name="Caspi A."/>
            <person name="Castrezana S."/>
            <person name="Celniker S.E."/>
            <person name="Chang J.L."/>
            <person name="Chapple C."/>
            <person name="Chatterji S."/>
            <person name="Chinwalla A."/>
            <person name="Civetta A."/>
            <person name="Clifton S.W."/>
            <person name="Comeron J.M."/>
            <person name="Costello J.C."/>
            <person name="Coyne J.A."/>
            <person name="Daub J."/>
            <person name="David R.G."/>
            <person name="Delcher A.L."/>
            <person name="Delehaunty K."/>
            <person name="Do C.B."/>
            <person name="Ebling H."/>
            <person name="Edwards K."/>
            <person name="Eickbush T."/>
            <person name="Evans J.D."/>
            <person name="Filipski A."/>
            <person name="Findeiss S."/>
            <person name="Freyhult E."/>
            <person name="Fulton L."/>
            <person name="Fulton R."/>
            <person name="Garcia A.C."/>
            <person name="Gardiner A."/>
            <person name="Garfield D.A."/>
            <person name="Garvin B.E."/>
            <person name="Gibson G."/>
            <person name="Gilbert D."/>
            <person name="Gnerre S."/>
            <person name="Godfrey J."/>
            <person name="Good R."/>
            <person name="Gotea V."/>
            <person name="Gravely B."/>
            <person name="Greenberg A.J."/>
            <person name="Griffiths-Jones S."/>
            <person name="Gross S."/>
            <person name="Guigo R."/>
            <person name="Gustafson E.A."/>
            <person name="Haerty W."/>
            <person name="Hahn M.W."/>
            <person name="Halligan D.L."/>
            <person name="Halpern A.L."/>
            <person name="Halter G.M."/>
            <person name="Han M.V."/>
            <person name="Heger A."/>
            <person name="Hillier L."/>
            <person name="Hinrichs A.S."/>
            <person name="Holmes I."/>
            <person name="Hoskins R.A."/>
            <person name="Hubisz M.J."/>
            <person name="Hultmark D."/>
            <person name="Huntley M.A."/>
            <person name="Jaffe D.B."/>
            <person name="Jagadeeshan S."/>
            <person name="Jeck W.R."/>
            <person name="Johnson J."/>
            <person name="Jones C.D."/>
            <person name="Jordan W.C."/>
            <person name="Karpen G.H."/>
            <person name="Kataoka E."/>
            <person name="Keightley P.D."/>
            <person name="Kheradpour P."/>
            <person name="Kirkness E.F."/>
            <person name="Koerich L.B."/>
            <person name="Kristiansen K."/>
            <person name="Kudrna D."/>
            <person name="Kulathinal R.J."/>
            <person name="Kumar S."/>
            <person name="Kwok R."/>
            <person name="Lander E."/>
            <person name="Langley C.H."/>
            <person name="Lapoint R."/>
            <person name="Lazzaro B.P."/>
            <person name="Lee S.J."/>
            <person name="Levesque L."/>
            <person name="Li R."/>
            <person name="Lin C.F."/>
            <person name="Lin M.F."/>
            <person name="Lindblad-Toh K."/>
            <person name="Llopart A."/>
            <person name="Long M."/>
            <person name="Low L."/>
            <person name="Lozovsky E."/>
            <person name="Lu J."/>
            <person name="Luo M."/>
            <person name="Machado C.A."/>
            <person name="Makalowski W."/>
            <person name="Marzo M."/>
            <person name="Matsuda M."/>
            <person name="Matzkin L."/>
            <person name="McAllister B."/>
            <person name="McBride C.S."/>
            <person name="McKernan B."/>
            <person name="McKernan K."/>
            <person name="Mendez-Lago M."/>
            <person name="Minx P."/>
            <person name="Mollenhauer M.U."/>
            <person name="Montooth K."/>
            <person name="Mount S.M."/>
            <person name="Mu X."/>
            <person name="Myers E."/>
            <person name="Negre B."/>
            <person name="Newfeld S."/>
            <person name="Nielsen R."/>
            <person name="Noor M.A."/>
            <person name="O'Grady P."/>
            <person name="Pachter L."/>
            <person name="Papaceit M."/>
            <person name="Parisi M.J."/>
            <person name="Parisi M."/>
            <person name="Parts L."/>
            <person name="Pedersen J.S."/>
            <person name="Pesole G."/>
            <person name="Phillippy A.M."/>
            <person name="Ponting C.P."/>
            <person name="Pop M."/>
            <person name="Porcelli D."/>
            <person name="Powell J.R."/>
            <person name="Prohaska S."/>
            <person name="Pruitt K."/>
            <person name="Puig M."/>
            <person name="Quesneville H."/>
            <person name="Ram K.R."/>
            <person name="Rand D."/>
            <person name="Rasmussen M.D."/>
            <person name="Reed L.K."/>
            <person name="Reenan R."/>
            <person name="Reily A."/>
            <person name="Remington K.A."/>
            <person name="Rieger T.T."/>
            <person name="Ritchie M.G."/>
            <person name="Robin C."/>
            <person name="Rogers Y.H."/>
            <person name="Rohde C."/>
            <person name="Rozas J."/>
            <person name="Rubenfield M.J."/>
            <person name="Ruiz A."/>
            <person name="Russo S."/>
            <person name="Salzberg S.L."/>
            <person name="Sanchez-Gracia A."/>
            <person name="Saranga D.J."/>
            <person name="Sato H."/>
            <person name="Schaeffer S.W."/>
            <person name="Schatz M.C."/>
            <person name="Schlenke T."/>
            <person name="Schwartz R."/>
            <person name="Segarra C."/>
            <person name="Singh R.S."/>
            <person name="Sirot L."/>
            <person name="Sirota M."/>
            <person name="Sisneros N.B."/>
            <person name="Smith C.D."/>
            <person name="Smith T.F."/>
            <person name="Spieth J."/>
            <person name="Stage D.E."/>
            <person name="Stark A."/>
            <person name="Stephan W."/>
            <person name="Strausberg R.L."/>
            <person name="Strempel S."/>
            <person name="Sturgill D."/>
            <person name="Sutton G."/>
            <person name="Sutton G.G."/>
            <person name="Tao W."/>
            <person name="Teichmann S."/>
            <person name="Tobari Y.N."/>
            <person name="Tomimura Y."/>
            <person name="Tsolas J.M."/>
            <person name="Valente V.L."/>
            <person name="Venter E."/>
            <person name="Venter J.C."/>
            <person name="Vicario S."/>
            <person name="Vieira F.G."/>
            <person name="Vilella A.J."/>
            <person name="Villasante A."/>
            <person name="Walenz B."/>
            <person name="Wang J."/>
            <person name="Wasserman M."/>
            <person name="Watts T."/>
            <person name="Wilson D."/>
            <person name="Wilson R.K."/>
            <person name="Wing R.A."/>
            <person name="Wolfner M.F."/>
            <person name="Wong A."/>
            <person name="Wong G.K."/>
            <person name="Wu C.I."/>
            <person name="Wu G."/>
            <person name="Yamamoto D."/>
            <person name="Yang H.P."/>
            <person name="Yang S.P."/>
            <person name="Yorke J.A."/>
            <person name="Yoshida K."/>
            <person name="Zdobnov E."/>
            <person name="Zhang P."/>
            <person name="Zhang Y."/>
            <person name="Zimin A.V."/>
            <person name="Baldwin J."/>
            <person name="Abdouelleil A."/>
            <person name="Abdulkadir J."/>
            <person name="Abebe A."/>
            <person name="Abera B."/>
            <person name="Abreu J."/>
            <person name="Acer S.C."/>
            <person name="Aftuck L."/>
            <person name="Alexander A."/>
            <person name="An P."/>
            <person name="Anderson E."/>
            <person name="Anderson S."/>
            <person name="Arachi H."/>
            <person name="Azer M."/>
            <person name="Bachantsang P."/>
            <person name="Barry A."/>
            <person name="Bayul T."/>
            <person name="Berlin A."/>
            <person name="Bessette D."/>
            <person name="Bloom T."/>
            <person name="Blye J."/>
            <person name="Boguslavskiy L."/>
            <person name="Bonnet C."/>
            <person name="Boukhgalter B."/>
            <person name="Bourzgui I."/>
            <person name="Brown A."/>
            <person name="Cahill P."/>
            <person name="Channer S."/>
            <person name="Cheshatsang Y."/>
            <person name="Chuda L."/>
            <person name="Citroen M."/>
            <person name="Collymore A."/>
            <person name="Cooke P."/>
            <person name="Costello M."/>
            <person name="D'Aco K."/>
            <person name="Daza R."/>
            <person name="De Haan G."/>
            <person name="DeGray S."/>
            <person name="DeMaso C."/>
            <person name="Dhargay N."/>
            <person name="Dooley K."/>
            <person name="Dooley E."/>
            <person name="Doricent M."/>
            <person name="Dorje P."/>
            <person name="Dorjee K."/>
            <person name="Dupes A."/>
            <person name="Elong R."/>
            <person name="Falk J."/>
            <person name="Farina A."/>
            <person name="Faro S."/>
            <person name="Ferguson D."/>
            <person name="Fisher S."/>
            <person name="Foley C.D."/>
            <person name="Franke A."/>
            <person name="Friedrich D."/>
            <person name="Gadbois L."/>
            <person name="Gearin G."/>
            <person name="Gearin C.R."/>
            <person name="Giannoukos G."/>
            <person name="Goode T."/>
            <person name="Graham J."/>
            <person name="Grandbois E."/>
            <person name="Grewal S."/>
            <person name="Gyaltsen K."/>
            <person name="Hafez N."/>
            <person name="Hagos B."/>
            <person name="Hall J."/>
            <person name="Henson C."/>
            <person name="Hollinger A."/>
            <person name="Honan T."/>
            <person name="Huard M.D."/>
            <person name="Hughes L."/>
            <person name="Hurhula B."/>
            <person name="Husby M.E."/>
            <person name="Kamat A."/>
            <person name="Kanga B."/>
            <person name="Kashin S."/>
            <person name="Khazanovich D."/>
            <person name="Kisner P."/>
            <person name="Lance K."/>
            <person name="Lara M."/>
            <person name="Lee W."/>
            <person name="Lennon N."/>
            <person name="Letendre F."/>
            <person name="LeVine R."/>
            <person name="Lipovsky A."/>
            <person name="Liu X."/>
            <person name="Liu J."/>
            <person name="Liu S."/>
            <person name="Lokyitsang T."/>
            <person name="Lokyitsang Y."/>
            <person name="Lubonja R."/>
            <person name="Lui A."/>
            <person name="MacDonald P."/>
            <person name="Magnisalis V."/>
            <person name="Maru K."/>
            <person name="Matthews C."/>
            <person name="McCusker W."/>
            <person name="McDonough S."/>
            <person name="Mehta T."/>
            <person name="Meldrim J."/>
            <person name="Meneus L."/>
            <person name="Mihai O."/>
            <person name="Mihalev A."/>
            <person name="Mihova T."/>
            <person name="Mittelman R."/>
            <person name="Mlenga V."/>
            <person name="Montmayeur A."/>
            <person name="Mulrain L."/>
            <person name="Navidi A."/>
            <person name="Naylor J."/>
            <person name="Negash T."/>
            <person name="Nguyen T."/>
            <person name="Nguyen N."/>
            <person name="Nicol R."/>
            <person name="Norbu C."/>
            <person name="Norbu N."/>
            <person name="Novod N."/>
            <person name="O'Neill B."/>
            <person name="Osman S."/>
            <person name="Markiewicz E."/>
            <person name="Oyono O.L."/>
            <person name="Patti C."/>
            <person name="Phunkhang P."/>
            <person name="Pierre F."/>
            <person name="Priest M."/>
            <person name="Raghuraman S."/>
            <person name="Rege F."/>
            <person name="Reyes R."/>
            <person name="Rise C."/>
            <person name="Rogov P."/>
            <person name="Ross K."/>
            <person name="Ryan E."/>
            <person name="Settipalli S."/>
            <person name="Shea T."/>
            <person name="Sherpa N."/>
            <person name="Shi L."/>
            <person name="Shih D."/>
            <person name="Sparrow T."/>
            <person name="Spaulding J."/>
            <person name="Stalker J."/>
            <person name="Stange-Thomann N."/>
            <person name="Stavropoulos S."/>
            <person name="Stone C."/>
            <person name="Strader C."/>
            <person name="Tesfaye S."/>
            <person name="Thomson T."/>
            <person name="Thoulutsang Y."/>
            <person name="Thoulutsang D."/>
            <person name="Topham K."/>
            <person name="Topping I."/>
            <person name="Tsamla T."/>
            <person name="Vassiliev H."/>
            <person name="Vo A."/>
            <person name="Wangchuk T."/>
            <person name="Wangdi T."/>
            <person name="Weiand M."/>
            <person name="Wilkinson J."/>
            <person name="Wilson A."/>
            <person name="Yadav S."/>
            <person name="Young G."/>
            <person name="Yu Q."/>
            <person name="Zembek L."/>
            <person name="Zhong D."/>
            <person name="Zimmer A."/>
            <person name="Zwirko Z."/>
            <person name="Jaffe D.B."/>
            <person name="Alvarez P."/>
            <person name="Brockman W."/>
            <person name="Butler J."/>
            <person name="Chin C."/>
            <person name="Gnerre S."/>
            <person name="Grabherr M."/>
            <person name="Kleber M."/>
            <person name="Mauceli E."/>
            <person name="MacCallum I."/>
        </authorList>
    </citation>
    <scope>NUCLEOTIDE SEQUENCE [LARGE SCALE GENOMIC DNA]</scope>
    <source>
        <strain evidence="4">Tucson 15081-1352.22</strain>
    </source>
</reference>
<evidence type="ECO:0000256" key="1">
    <source>
        <dbReference type="SAM" id="MobiDB-lite"/>
    </source>
</evidence>
<feature type="region of interest" description="Disordered" evidence="1">
    <location>
        <begin position="1"/>
        <end position="30"/>
    </location>
</feature>
<dbReference type="EMBL" id="CH933807">
    <property type="protein sequence ID" value="KRG03388.1"/>
    <property type="molecule type" value="Genomic_DNA"/>
</dbReference>
<feature type="compositionally biased region" description="Basic residues" evidence="1">
    <location>
        <begin position="1"/>
        <end position="10"/>
    </location>
</feature>
<accession>A0A0Q9X5L2</accession>
<dbReference type="PANTHER" id="PTHR46536:SF3">
    <property type="entry name" value="ARF7 EFFECTOR PROTEIN C-TERMINAL DOMAIN-CONTAINING PROTEIN"/>
    <property type="match status" value="1"/>
</dbReference>
<sequence length="113" mass="13043">MSARSLRQRPQRKETIDDNSSTEAERSKRKVKKKTCYNGKNSAYDEYGNIRSNGLDVCDCMNEQCSGCWYECRNCGSTRCGPQCRVNRKFFYENIVYDGKDLTISNKYCSGKT</sequence>
<dbReference type="KEGG" id="dmo:Dmoj_GI26158"/>
<protein>
    <recommendedName>
        <fullName evidence="2">ARF7 effector protein C-terminal domain-containing protein</fullName>
    </recommendedName>
</protein>
<proteinExistence type="predicted"/>
<keyword evidence="4" id="KW-1185">Reference proteome</keyword>
<organism evidence="3 4">
    <name type="scientific">Drosophila mojavensis</name>
    <name type="common">Fruit fly</name>
    <dbReference type="NCBI Taxonomy" id="7230"/>
    <lineage>
        <taxon>Eukaryota</taxon>
        <taxon>Metazoa</taxon>
        <taxon>Ecdysozoa</taxon>
        <taxon>Arthropoda</taxon>
        <taxon>Hexapoda</taxon>
        <taxon>Insecta</taxon>
        <taxon>Pterygota</taxon>
        <taxon>Neoptera</taxon>
        <taxon>Endopterygota</taxon>
        <taxon>Diptera</taxon>
        <taxon>Brachycera</taxon>
        <taxon>Muscomorpha</taxon>
        <taxon>Ephydroidea</taxon>
        <taxon>Drosophilidae</taxon>
        <taxon>Drosophila</taxon>
    </lineage>
</organism>
<dbReference type="AlphaFoldDB" id="A0A0Q9X5L2"/>
<evidence type="ECO:0000313" key="3">
    <source>
        <dbReference type="EMBL" id="KRG03388.1"/>
    </source>
</evidence>
<dbReference type="FunCoup" id="A0A0Q9X5L2">
    <property type="interactions" value="5"/>
</dbReference>
<name>A0A0Q9X5L2_DROMO</name>
<feature type="domain" description="ARF7 effector protein C-terminal" evidence="2">
    <location>
        <begin position="11"/>
        <end position="97"/>
    </location>
</feature>
<dbReference type="Pfam" id="PF14949">
    <property type="entry name" value="ARF7EP_C"/>
    <property type="match status" value="1"/>
</dbReference>
<evidence type="ECO:0000259" key="2">
    <source>
        <dbReference type="Pfam" id="PF14949"/>
    </source>
</evidence>
<dbReference type="Proteomes" id="UP000009192">
    <property type="component" value="Unassembled WGS sequence"/>
</dbReference>
<dbReference type="InParanoid" id="A0A0Q9X5L2"/>
<dbReference type="OrthoDB" id="5984406at2759"/>
<dbReference type="InterPro" id="IPR029264">
    <property type="entry name" value="ARF7EP_C"/>
</dbReference>
<dbReference type="PANTHER" id="PTHR46536">
    <property type="entry name" value="ARL14 EFFECTOR PROTEIN"/>
    <property type="match status" value="1"/>
</dbReference>